<dbReference type="SUPFAM" id="SSF51338">
    <property type="entry name" value="Composite domain of metallo-dependent hydrolases"/>
    <property type="match status" value="1"/>
</dbReference>
<comment type="caution">
    <text evidence="2">The sequence shown here is derived from an EMBL/GenBank/DDBJ whole genome shotgun (WGS) entry which is preliminary data.</text>
</comment>
<evidence type="ECO:0000313" key="3">
    <source>
        <dbReference type="Proteomes" id="UP000777661"/>
    </source>
</evidence>
<keyword evidence="3" id="KW-1185">Reference proteome</keyword>
<dbReference type="Gene3D" id="3.20.20.140">
    <property type="entry name" value="Metal-dependent hydrolases"/>
    <property type="match status" value="1"/>
</dbReference>
<dbReference type="RefSeq" id="WP_223006114.1">
    <property type="nucleotide sequence ID" value="NZ_JAHSSF010000004.1"/>
</dbReference>
<dbReference type="EMBL" id="JAHSQO010000004">
    <property type="protein sequence ID" value="MBY8917602.1"/>
    <property type="molecule type" value="Genomic_DNA"/>
</dbReference>
<gene>
    <name evidence="2" type="ORF">KVG22_13445</name>
</gene>
<dbReference type="InterPro" id="IPR032466">
    <property type="entry name" value="Metal_Hydrolase"/>
</dbReference>
<dbReference type="InterPro" id="IPR011059">
    <property type="entry name" value="Metal-dep_hydrolase_composite"/>
</dbReference>
<dbReference type="InterPro" id="IPR013108">
    <property type="entry name" value="Amidohydro_3"/>
</dbReference>
<evidence type="ECO:0000259" key="1">
    <source>
        <dbReference type="Pfam" id="PF07969"/>
    </source>
</evidence>
<dbReference type="Pfam" id="PF07969">
    <property type="entry name" value="Amidohydro_3"/>
    <property type="match status" value="2"/>
</dbReference>
<sequence>MKENTMPQGFDILIRNALVIDGTGAERYAADVGVSGDRIAAIGNLAGARAEAEIDATGLILAPGFIDSHTHDDRILLSAGDMTAKVSQGVTTVVGGNCGISLAPMPEPVRKPVTPPLDLLDETGDWYRYRTFADYLSALEEQPAATNSAMLVGHTTLRAIAMDDLNREATPSEIAAMQALVQEAMQAGAIGVSTGLAYPPAQAATTEEVIEVCRPMAAHDGLYATHMRDEGDYTIESLEESFRIASEVGVQLLISHHKLAGVNNHGRSVETLALIDKQMKEQPVCLDCYPYTASSTILTADHARNSPKTVITWSRPLPQYAGQTLDDVMEVMGCAFEEAVQRLQPAGAVYFRMHEDDVQRILKYVPTMIGSDGLPHDENPHPRLWGTFPRVLGHYSRDIGLFPLETAVFKMTGLTALEFGFADRGVVREGTYADITLFNPDTVIDCATFENPKTLARGIEAVLVNGTIVWREGQSTGARPGRVLRRSRKAEATA</sequence>
<reference evidence="2 3" key="1">
    <citation type="submission" date="2021-06" db="EMBL/GenBank/DDBJ databases">
        <title>Nitratireductor porphyridii sp. nov., isolated from a small marine red alga, Porphyridium purpureum in South Korea.</title>
        <authorList>
            <person name="Kim K.H."/>
            <person name="Kristyanto S."/>
            <person name="Jeon C.O."/>
        </authorList>
    </citation>
    <scope>NUCLEOTIDE SEQUENCE [LARGE SCALE GENOMIC DNA]</scope>
    <source>
        <strain evidence="2 3">R6</strain>
    </source>
</reference>
<dbReference type="InterPro" id="IPR050378">
    <property type="entry name" value="Metallo-dep_Hydrolases_sf"/>
</dbReference>
<dbReference type="Gene3D" id="3.30.1490.130">
    <property type="entry name" value="D-aminoacylase. Domain 3"/>
    <property type="match status" value="1"/>
</dbReference>
<dbReference type="Proteomes" id="UP000777661">
    <property type="component" value="Unassembled WGS sequence"/>
</dbReference>
<dbReference type="CDD" id="cd01297">
    <property type="entry name" value="D-aminoacylase"/>
    <property type="match status" value="1"/>
</dbReference>
<dbReference type="Gene3D" id="2.30.40.10">
    <property type="entry name" value="Urease, subunit C, domain 1"/>
    <property type="match status" value="1"/>
</dbReference>
<organism evidence="2 3">
    <name type="scientific">Nitratireductor rhodophyticola</name>
    <dbReference type="NCBI Taxonomy" id="2854036"/>
    <lineage>
        <taxon>Bacteria</taxon>
        <taxon>Pseudomonadati</taxon>
        <taxon>Pseudomonadota</taxon>
        <taxon>Alphaproteobacteria</taxon>
        <taxon>Hyphomicrobiales</taxon>
        <taxon>Phyllobacteriaceae</taxon>
        <taxon>Nitratireductor</taxon>
    </lineage>
</organism>
<name>A0ABS7RB32_9HYPH</name>
<dbReference type="PANTHER" id="PTHR11647">
    <property type="entry name" value="HYDRANTOINASE/DIHYDROPYRIMIDINASE FAMILY MEMBER"/>
    <property type="match status" value="1"/>
</dbReference>
<dbReference type="InterPro" id="IPR023100">
    <property type="entry name" value="D-aminoacylase_insert_dom_sf"/>
</dbReference>
<dbReference type="PANTHER" id="PTHR11647:SF1">
    <property type="entry name" value="COLLAPSIN RESPONSE MEDIATOR PROTEIN"/>
    <property type="match status" value="1"/>
</dbReference>
<accession>A0ABS7RB32</accession>
<proteinExistence type="predicted"/>
<feature type="domain" description="Amidohydrolase 3" evidence="1">
    <location>
        <begin position="365"/>
        <end position="469"/>
    </location>
</feature>
<protein>
    <submittedName>
        <fullName evidence="2">D-aminoacylase</fullName>
    </submittedName>
</protein>
<feature type="domain" description="Amidohydrolase 3" evidence="1">
    <location>
        <begin position="53"/>
        <end position="257"/>
    </location>
</feature>
<evidence type="ECO:0000313" key="2">
    <source>
        <dbReference type="EMBL" id="MBY8917602.1"/>
    </source>
</evidence>
<dbReference type="SUPFAM" id="SSF51556">
    <property type="entry name" value="Metallo-dependent hydrolases"/>
    <property type="match status" value="1"/>
</dbReference>